<sequence>MAKILAGRWTAVMGSCLLGLMMLQGFEEGSFLFLLTSARLCSHCIQLSFTLFNSLNNADDYVVFLPGLQCNSI</sequence>
<dbReference type="EMBL" id="VXIV02003205">
    <property type="protein sequence ID" value="KAF6019915.1"/>
    <property type="molecule type" value="Genomic_DNA"/>
</dbReference>
<protein>
    <submittedName>
        <fullName evidence="1">Uncharacterized protein</fullName>
    </submittedName>
</protein>
<dbReference type="Proteomes" id="UP000593567">
    <property type="component" value="Unassembled WGS sequence"/>
</dbReference>
<dbReference type="AlphaFoldDB" id="A0A7J7J1G2"/>
<name>A0A7J7J1G2_BUGNE</name>
<accession>A0A7J7J1G2</accession>
<reference evidence="1" key="1">
    <citation type="submission" date="2020-06" db="EMBL/GenBank/DDBJ databases">
        <title>Draft genome of Bugula neritina, a colonial animal packing powerful symbionts and potential medicines.</title>
        <authorList>
            <person name="Rayko M."/>
        </authorList>
    </citation>
    <scope>NUCLEOTIDE SEQUENCE [LARGE SCALE GENOMIC DNA]</scope>
    <source>
        <strain evidence="1">Kwan_BN1</strain>
    </source>
</reference>
<evidence type="ECO:0000313" key="2">
    <source>
        <dbReference type="Proteomes" id="UP000593567"/>
    </source>
</evidence>
<organism evidence="1 2">
    <name type="scientific">Bugula neritina</name>
    <name type="common">Brown bryozoan</name>
    <name type="synonym">Sertularia neritina</name>
    <dbReference type="NCBI Taxonomy" id="10212"/>
    <lineage>
        <taxon>Eukaryota</taxon>
        <taxon>Metazoa</taxon>
        <taxon>Spiralia</taxon>
        <taxon>Lophotrochozoa</taxon>
        <taxon>Bryozoa</taxon>
        <taxon>Gymnolaemata</taxon>
        <taxon>Cheilostomatida</taxon>
        <taxon>Flustrina</taxon>
        <taxon>Buguloidea</taxon>
        <taxon>Bugulidae</taxon>
        <taxon>Bugula</taxon>
    </lineage>
</organism>
<comment type="caution">
    <text evidence="1">The sequence shown here is derived from an EMBL/GenBank/DDBJ whole genome shotgun (WGS) entry which is preliminary data.</text>
</comment>
<gene>
    <name evidence="1" type="ORF">EB796_021774</name>
</gene>
<keyword evidence="2" id="KW-1185">Reference proteome</keyword>
<proteinExistence type="predicted"/>
<evidence type="ECO:0000313" key="1">
    <source>
        <dbReference type="EMBL" id="KAF6019915.1"/>
    </source>
</evidence>